<dbReference type="RefSeq" id="WP_160548055.1">
    <property type="nucleotide sequence ID" value="NZ_JBHLUU010000018.1"/>
</dbReference>
<dbReference type="EMBL" id="JBHLUU010000018">
    <property type="protein sequence ID" value="MFC0474919.1"/>
    <property type="molecule type" value="Genomic_DNA"/>
</dbReference>
<reference evidence="1 2" key="1">
    <citation type="submission" date="2024-09" db="EMBL/GenBank/DDBJ databases">
        <authorList>
            <person name="Sun Q."/>
            <person name="Mori K."/>
        </authorList>
    </citation>
    <scope>NUCLEOTIDE SEQUENCE [LARGE SCALE GENOMIC DNA]</scope>
    <source>
        <strain evidence="1 2">CGMCC 1.9126</strain>
    </source>
</reference>
<keyword evidence="2" id="KW-1185">Reference proteome</keyword>
<sequence length="99" mass="12081">MEKMNEYFETALEAWSMMQKTEGDEGAEWAERFERYFYKFFDELKIWWNLLVEKPETVEEAEELPEIKRFAERIPGPVYITFLTELEDIIDGFETTRYD</sequence>
<proteinExistence type="predicted"/>
<name>A0ABV6KNM7_9BACI</name>
<evidence type="ECO:0000313" key="2">
    <source>
        <dbReference type="Proteomes" id="UP001589738"/>
    </source>
</evidence>
<evidence type="ECO:0000313" key="1">
    <source>
        <dbReference type="EMBL" id="MFC0474919.1"/>
    </source>
</evidence>
<comment type="caution">
    <text evidence="1">The sequence shown here is derived from an EMBL/GenBank/DDBJ whole genome shotgun (WGS) entry which is preliminary data.</text>
</comment>
<accession>A0ABV6KNM7</accession>
<dbReference type="Proteomes" id="UP001589738">
    <property type="component" value="Unassembled WGS sequence"/>
</dbReference>
<gene>
    <name evidence="1" type="ORF">ACFFHF_06465</name>
</gene>
<organism evidence="1 2">
    <name type="scientific">Robertmurraya beringensis</name>
    <dbReference type="NCBI Taxonomy" id="641660"/>
    <lineage>
        <taxon>Bacteria</taxon>
        <taxon>Bacillati</taxon>
        <taxon>Bacillota</taxon>
        <taxon>Bacilli</taxon>
        <taxon>Bacillales</taxon>
        <taxon>Bacillaceae</taxon>
        <taxon>Robertmurraya</taxon>
    </lineage>
</organism>
<protein>
    <submittedName>
        <fullName evidence="1">Uncharacterized protein</fullName>
    </submittedName>
</protein>